<dbReference type="EMBL" id="CAKLBY020000153">
    <property type="protein sequence ID" value="CAK7929574.1"/>
    <property type="molecule type" value="Genomic_DNA"/>
</dbReference>
<reference evidence="1" key="1">
    <citation type="submission" date="2024-01" db="EMBL/GenBank/DDBJ databases">
        <authorList>
            <person name="Webb A."/>
        </authorList>
    </citation>
    <scope>NUCLEOTIDE SEQUENCE</scope>
    <source>
        <strain evidence="1">Pm1</strain>
    </source>
</reference>
<gene>
    <name evidence="1" type="ORF">PM001_LOCUS14724</name>
</gene>
<evidence type="ECO:0000313" key="2">
    <source>
        <dbReference type="Proteomes" id="UP001162060"/>
    </source>
</evidence>
<proteinExistence type="predicted"/>
<dbReference type="Proteomes" id="UP001162060">
    <property type="component" value="Unassembled WGS sequence"/>
</dbReference>
<sequence>MHGSTICVCNGTGRSTQDVLARPLREECSLYGSSREECSLADGRWYEGDGAGFERRVRDEAGACRAPQMQIAAR</sequence>
<accession>A0AAV1U506</accession>
<name>A0AAV1U506_9STRA</name>
<dbReference type="AlphaFoldDB" id="A0AAV1U506"/>
<comment type="caution">
    <text evidence="1">The sequence shown here is derived from an EMBL/GenBank/DDBJ whole genome shotgun (WGS) entry which is preliminary data.</text>
</comment>
<protein>
    <submittedName>
        <fullName evidence="1">Uncharacterized protein</fullName>
    </submittedName>
</protein>
<evidence type="ECO:0000313" key="1">
    <source>
        <dbReference type="EMBL" id="CAK7929574.1"/>
    </source>
</evidence>
<organism evidence="1 2">
    <name type="scientific">Peronospora matthiolae</name>
    <dbReference type="NCBI Taxonomy" id="2874970"/>
    <lineage>
        <taxon>Eukaryota</taxon>
        <taxon>Sar</taxon>
        <taxon>Stramenopiles</taxon>
        <taxon>Oomycota</taxon>
        <taxon>Peronosporomycetes</taxon>
        <taxon>Peronosporales</taxon>
        <taxon>Peronosporaceae</taxon>
        <taxon>Peronospora</taxon>
    </lineage>
</organism>